<organism evidence="1 2">
    <name type="scientific">Granulicella mallensis (strain ATCC BAA-1857 / DSM 23137 / MP5ACTX8)</name>
    <dbReference type="NCBI Taxonomy" id="682795"/>
    <lineage>
        <taxon>Bacteria</taxon>
        <taxon>Pseudomonadati</taxon>
        <taxon>Acidobacteriota</taxon>
        <taxon>Terriglobia</taxon>
        <taxon>Terriglobales</taxon>
        <taxon>Acidobacteriaceae</taxon>
        <taxon>Granulicella</taxon>
    </lineage>
</organism>
<dbReference type="Proteomes" id="UP000007113">
    <property type="component" value="Chromosome"/>
</dbReference>
<name>G8NUW8_GRAMM</name>
<dbReference type="HOGENOM" id="CLU_2584805_0_0_0"/>
<protein>
    <submittedName>
        <fullName evidence="1">Uncharacterized protein</fullName>
    </submittedName>
</protein>
<dbReference type="EMBL" id="CP003130">
    <property type="protein sequence ID" value="AEU38738.1"/>
    <property type="molecule type" value="Genomic_DNA"/>
</dbReference>
<proteinExistence type="predicted"/>
<dbReference type="STRING" id="682795.AciX8_4465"/>
<accession>G8NUW8</accession>
<dbReference type="KEGG" id="gma:AciX8_4465"/>
<dbReference type="AlphaFoldDB" id="G8NUW8"/>
<reference evidence="1 2" key="1">
    <citation type="submission" date="2011-11" db="EMBL/GenBank/DDBJ databases">
        <title>Complete sequence of Granulicella mallensis MP5ACTX8.</title>
        <authorList>
            <consortium name="US DOE Joint Genome Institute"/>
            <person name="Lucas S."/>
            <person name="Copeland A."/>
            <person name="Lapidus A."/>
            <person name="Cheng J.-F."/>
            <person name="Goodwin L."/>
            <person name="Pitluck S."/>
            <person name="Peters L."/>
            <person name="Lu M."/>
            <person name="Detter J.C."/>
            <person name="Han C."/>
            <person name="Tapia R."/>
            <person name="Land M."/>
            <person name="Hauser L."/>
            <person name="Kyrpides N."/>
            <person name="Ivanova N."/>
            <person name="Mikhailova N."/>
            <person name="Pagani I."/>
            <person name="Rawat S."/>
            <person name="Mannisto M."/>
            <person name="Haggblom M."/>
            <person name="Woyke T."/>
        </authorList>
    </citation>
    <scope>NUCLEOTIDE SEQUENCE [LARGE SCALE GENOMIC DNA]</scope>
    <source>
        <strain evidence="2">ATCC BAA-1857 / DSM 23137 / MP5ACTX8</strain>
    </source>
</reference>
<evidence type="ECO:0000313" key="1">
    <source>
        <dbReference type="EMBL" id="AEU38738.1"/>
    </source>
</evidence>
<sequence>MGQATPAAISESFAPLGVSYMQLGGAEMKVQSFRIIVAAALALAPAVAFAHTPTEVHDRTPVVHTHTPQAHIRTVSVHRS</sequence>
<evidence type="ECO:0000313" key="2">
    <source>
        <dbReference type="Proteomes" id="UP000007113"/>
    </source>
</evidence>
<keyword evidence="2" id="KW-1185">Reference proteome</keyword>
<gene>
    <name evidence="1" type="ordered locus">AciX8_4465</name>
</gene>